<dbReference type="InterPro" id="IPR029058">
    <property type="entry name" value="AB_hydrolase_fold"/>
</dbReference>
<gene>
    <name evidence="3" type="ORF">JF535_10510</name>
</gene>
<dbReference type="Gene3D" id="3.40.50.1820">
    <property type="entry name" value="alpha/beta hydrolase"/>
    <property type="match status" value="1"/>
</dbReference>
<dbReference type="SUPFAM" id="SSF53474">
    <property type="entry name" value="alpha/beta-Hydrolases"/>
    <property type="match status" value="1"/>
</dbReference>
<dbReference type="InterPro" id="IPR022409">
    <property type="entry name" value="PKD/Chitinase_dom"/>
</dbReference>
<dbReference type="InterPro" id="IPR013783">
    <property type="entry name" value="Ig-like_fold"/>
</dbReference>
<keyword evidence="1" id="KW-0732">Signal</keyword>
<dbReference type="Proteomes" id="UP000664293">
    <property type="component" value="Unassembled WGS sequence"/>
</dbReference>
<dbReference type="RefSeq" id="WP_207001867.1">
    <property type="nucleotide sequence ID" value="NZ_JAEKJR010000002.1"/>
</dbReference>
<dbReference type="InterPro" id="IPR035986">
    <property type="entry name" value="PKD_dom_sf"/>
</dbReference>
<dbReference type="Gene3D" id="2.60.40.10">
    <property type="entry name" value="Immunoglobulins"/>
    <property type="match status" value="1"/>
</dbReference>
<accession>A0ABS3E7M0</accession>
<dbReference type="CDD" id="cd00146">
    <property type="entry name" value="PKD"/>
    <property type="match status" value="1"/>
</dbReference>
<name>A0ABS3E7M0_9GAMM</name>
<evidence type="ECO:0000313" key="4">
    <source>
        <dbReference type="Proteomes" id="UP000664293"/>
    </source>
</evidence>
<feature type="domain" description="PKD/Chitinase" evidence="2">
    <location>
        <begin position="387"/>
        <end position="474"/>
    </location>
</feature>
<protein>
    <submittedName>
        <fullName evidence="3">PKD domain-containing protein</fullName>
    </submittedName>
</protein>
<comment type="caution">
    <text evidence="3">The sequence shown here is derived from an EMBL/GenBank/DDBJ whole genome shotgun (WGS) entry which is preliminary data.</text>
</comment>
<feature type="signal peptide" evidence="1">
    <location>
        <begin position="1"/>
        <end position="19"/>
    </location>
</feature>
<keyword evidence="4" id="KW-1185">Reference proteome</keyword>
<evidence type="ECO:0000256" key="1">
    <source>
        <dbReference type="SAM" id="SignalP"/>
    </source>
</evidence>
<reference evidence="3 4" key="1">
    <citation type="submission" date="2020-12" db="EMBL/GenBank/DDBJ databases">
        <title>Oil enriched cultivation method for isolating marine PHA-producing bacteria.</title>
        <authorList>
            <person name="Zheng W."/>
            <person name="Yu S."/>
            <person name="Huang Y."/>
        </authorList>
    </citation>
    <scope>NUCLEOTIDE SEQUENCE [LARGE SCALE GENOMIC DNA]</scope>
    <source>
        <strain evidence="3 4">SN0-2</strain>
    </source>
</reference>
<evidence type="ECO:0000259" key="2">
    <source>
        <dbReference type="SMART" id="SM00089"/>
    </source>
</evidence>
<evidence type="ECO:0000313" key="3">
    <source>
        <dbReference type="EMBL" id="MBN8431280.1"/>
    </source>
</evidence>
<dbReference type="SUPFAM" id="SSF49299">
    <property type="entry name" value="PKD domain"/>
    <property type="match status" value="1"/>
</dbReference>
<sequence>MNRIITFLCLSFISVTVSAYEGLPPGIDPPPPVSPYDRCGITSLTSGFPTTAYAQRVSYCRNDLLFPCNNKIQSDFYEWENNNVAKDKQRRTIIATYNEPPRSNVDTLMYFSMGQYFSSNDIQASNIGMCDDWNWWFDHNDTTLANGHMPIMPGSVPKLVATNGDFDMESTFIAIAVDARFNYDFTLPNQREIIQAHYQWLKKKFYTENLKFIYLAGHSRGGALVTHLAAKFKEESPEIPVMVHLYDPVANPDNQHNELGTQLNTYPSKVYNPRFTDVSYWAWLSDLENTSFETPEKRELLYIHNLLSGDPFIGSFFEFLSHKVRAFAEVNSQNLSDTKGSWYKQSWLTYSHNGMANTNDVQRYNELVNKHEEFTPLRERTMEPIAECKVTPSTAEGQYASVTFSDDGSASRNGTNLTYSWYLSNGTTRTGKGPFTTTVFTPDNTSMNHTFRLTVTDAYGNNDSMTCSVFVSNYDSDGTCLEGSRNCLEPAL</sequence>
<feature type="chain" id="PRO_5046071009" evidence="1">
    <location>
        <begin position="20"/>
        <end position="492"/>
    </location>
</feature>
<organism evidence="3 4">
    <name type="scientific">Microbulbifer salipaludis</name>
    <dbReference type="NCBI Taxonomy" id="187980"/>
    <lineage>
        <taxon>Bacteria</taxon>
        <taxon>Pseudomonadati</taxon>
        <taxon>Pseudomonadota</taxon>
        <taxon>Gammaproteobacteria</taxon>
        <taxon>Cellvibrionales</taxon>
        <taxon>Microbulbiferaceae</taxon>
        <taxon>Microbulbifer</taxon>
    </lineage>
</organism>
<dbReference type="EMBL" id="JAEKJR010000002">
    <property type="protein sequence ID" value="MBN8431280.1"/>
    <property type="molecule type" value="Genomic_DNA"/>
</dbReference>
<dbReference type="SMART" id="SM00089">
    <property type="entry name" value="PKD"/>
    <property type="match status" value="1"/>
</dbReference>
<proteinExistence type="predicted"/>